<name>A0ABT2V159_9FIRM</name>
<keyword evidence="8" id="KW-1185">Reference proteome</keyword>
<dbReference type="PANTHER" id="PTHR43376">
    <property type="entry name" value="OLIGOPEPTIDE TRANSPORT SYSTEM PERMEASE PROTEIN"/>
    <property type="match status" value="1"/>
</dbReference>
<feature type="domain" description="ABC transmembrane type-1" evidence="6">
    <location>
        <begin position="97"/>
        <end position="310"/>
    </location>
</feature>
<dbReference type="SUPFAM" id="SSF161098">
    <property type="entry name" value="MetI-like"/>
    <property type="match status" value="1"/>
</dbReference>
<evidence type="ECO:0000256" key="5">
    <source>
        <dbReference type="RuleBase" id="RU363032"/>
    </source>
</evidence>
<comment type="similarity">
    <text evidence="5">Belongs to the binding-protein-dependent transport system permease family.</text>
</comment>
<feature type="transmembrane region" description="Helical" evidence="5">
    <location>
        <begin position="290"/>
        <end position="310"/>
    </location>
</feature>
<evidence type="ECO:0000256" key="1">
    <source>
        <dbReference type="ARBA" id="ARBA00004141"/>
    </source>
</evidence>
<comment type="subcellular location">
    <subcellularLocation>
        <location evidence="5">Cell membrane</location>
        <topology evidence="5">Multi-pass membrane protein</topology>
    </subcellularLocation>
    <subcellularLocation>
        <location evidence="1">Membrane</location>
        <topology evidence="1">Multi-pass membrane protein</topology>
    </subcellularLocation>
</comment>
<dbReference type="CDD" id="cd06261">
    <property type="entry name" value="TM_PBP2"/>
    <property type="match status" value="1"/>
</dbReference>
<dbReference type="Pfam" id="PF00528">
    <property type="entry name" value="BPD_transp_1"/>
    <property type="match status" value="1"/>
</dbReference>
<proteinExistence type="inferred from homology"/>
<dbReference type="Proteomes" id="UP001652395">
    <property type="component" value="Unassembled WGS sequence"/>
</dbReference>
<feature type="transmembrane region" description="Helical" evidence="5">
    <location>
        <begin position="97"/>
        <end position="119"/>
    </location>
</feature>
<keyword evidence="2 5" id="KW-0812">Transmembrane</keyword>
<dbReference type="InterPro" id="IPR035906">
    <property type="entry name" value="MetI-like_sf"/>
</dbReference>
<evidence type="ECO:0000313" key="7">
    <source>
        <dbReference type="EMBL" id="MCU6800572.1"/>
    </source>
</evidence>
<dbReference type="InterPro" id="IPR000515">
    <property type="entry name" value="MetI-like"/>
</dbReference>
<feature type="transmembrane region" description="Helical" evidence="5">
    <location>
        <begin position="131"/>
        <end position="155"/>
    </location>
</feature>
<protein>
    <submittedName>
        <fullName evidence="7">ABC transporter permease</fullName>
    </submittedName>
</protein>
<dbReference type="EMBL" id="JAOQJF010000024">
    <property type="protein sequence ID" value="MCU6800572.1"/>
    <property type="molecule type" value="Genomic_DNA"/>
</dbReference>
<dbReference type="PANTHER" id="PTHR43376:SF1">
    <property type="entry name" value="OLIGOPEPTIDE TRANSPORT SYSTEM PERMEASE PROTEIN"/>
    <property type="match status" value="1"/>
</dbReference>
<feature type="transmembrane region" description="Helical" evidence="5">
    <location>
        <begin position="12"/>
        <end position="29"/>
    </location>
</feature>
<evidence type="ECO:0000256" key="2">
    <source>
        <dbReference type="ARBA" id="ARBA00022692"/>
    </source>
</evidence>
<accession>A0ABT2V159</accession>
<dbReference type="Gene3D" id="1.10.3720.10">
    <property type="entry name" value="MetI-like"/>
    <property type="match status" value="1"/>
</dbReference>
<keyword evidence="4 5" id="KW-0472">Membrane</keyword>
<gene>
    <name evidence="7" type="ORF">OCV69_11630</name>
</gene>
<reference evidence="7 8" key="1">
    <citation type="journal article" date="2021" name="ISME Commun">
        <title>Automated analysis of genomic sequences facilitates high-throughput and comprehensive description of bacteria.</title>
        <authorList>
            <person name="Hitch T.C.A."/>
        </authorList>
    </citation>
    <scope>NUCLEOTIDE SEQUENCE [LARGE SCALE GENOMIC DNA]</scope>
    <source>
        <strain evidence="8">f_CCE</strain>
    </source>
</reference>
<evidence type="ECO:0000313" key="8">
    <source>
        <dbReference type="Proteomes" id="UP001652395"/>
    </source>
</evidence>
<organism evidence="7 8">
    <name type="scientific">Alitiscatomonas aceti</name>
    <dbReference type="NCBI Taxonomy" id="2981724"/>
    <lineage>
        <taxon>Bacteria</taxon>
        <taxon>Bacillati</taxon>
        <taxon>Bacillota</taxon>
        <taxon>Clostridia</taxon>
        <taxon>Lachnospirales</taxon>
        <taxon>Lachnospiraceae</taxon>
        <taxon>Alitiscatomonas</taxon>
    </lineage>
</organism>
<keyword evidence="3 5" id="KW-1133">Transmembrane helix</keyword>
<evidence type="ECO:0000256" key="3">
    <source>
        <dbReference type="ARBA" id="ARBA00022989"/>
    </source>
</evidence>
<comment type="caution">
    <text evidence="7">The sequence shown here is derived from an EMBL/GenBank/DDBJ whole genome shotgun (WGS) entry which is preliminary data.</text>
</comment>
<evidence type="ECO:0000259" key="6">
    <source>
        <dbReference type="PROSITE" id="PS50928"/>
    </source>
</evidence>
<feature type="transmembrane region" description="Helical" evidence="5">
    <location>
        <begin position="183"/>
        <end position="207"/>
    </location>
</feature>
<dbReference type="RefSeq" id="WP_158359241.1">
    <property type="nucleotide sequence ID" value="NZ_JAOQJF010000024.1"/>
</dbReference>
<dbReference type="PROSITE" id="PS50928">
    <property type="entry name" value="ABC_TM1"/>
    <property type="match status" value="1"/>
</dbReference>
<evidence type="ECO:0000256" key="4">
    <source>
        <dbReference type="ARBA" id="ARBA00023136"/>
    </source>
</evidence>
<keyword evidence="5" id="KW-0813">Transport</keyword>
<sequence length="316" mass="35396">MKRGGKMVRTYGLYLVLILCISFFLPRFLPGSPLSVLDEATASQNMEAFPDTFREYYAPEKPEAVQFLLYLKHLLCGDLGYSLTGKRKVADMIGESLGYSLLLAGLAMTVSTCIGVWYGMRAGLKEGSSPVRLFPLILLQAVPVFLLAESLRLLFSYRLSWFPPRGAYSVGMYPSSEGFLLDVLYHMVLPLTVMILSEIPGIAVFTYNSTVRIKKQQFVRMAVYLNLTQNIIEKKYIFRNILPEILGKLSIQSISCVAGTMFVEAVFAYPGIGMLLRTATANRDYPLMQGILLTVCTLALVINAIFEFLIQQISRR</sequence>
<feature type="transmembrane region" description="Helical" evidence="5">
    <location>
        <begin position="249"/>
        <end position="270"/>
    </location>
</feature>